<evidence type="ECO:0000256" key="3">
    <source>
        <dbReference type="ARBA" id="ARBA00022679"/>
    </source>
</evidence>
<feature type="coiled-coil region" evidence="4">
    <location>
        <begin position="324"/>
        <end position="351"/>
    </location>
</feature>
<dbReference type="Pfam" id="PF06925">
    <property type="entry name" value="MGDG_synth"/>
    <property type="match status" value="1"/>
</dbReference>
<dbReference type="GO" id="GO:0009247">
    <property type="term" value="P:glycolipid biosynthetic process"/>
    <property type="evidence" value="ECO:0007669"/>
    <property type="project" value="InterPro"/>
</dbReference>
<dbReference type="InterPro" id="IPR009695">
    <property type="entry name" value="Diacylglyc_glucosyltr_N"/>
</dbReference>
<sequence>MKNILIISSDYTGHGHKSITESLNEQFVKHPDVNVHVIDGFALAGSLGISIGKAYGSVTRNATDLWKLAWEISLKRPSLIAEFTELAIRDKFLEVLSKVRPDLILSVHPDFNGSVINILEEYKINIPFVTLIADLVSISPLWADPRVDYIICPTVESKLKCLEFGVPESKLKVIGFPVRSRFTQHIKDSGDKNNDYTSDRPLECLIMSGGEGVGNMRHIAEILLKNFNCRVKIIAGRNASLKRRLEASLKEKFGDRVEIYGFTQNVQDLMLSSDIAFTRGSPNVMMEAVSCNTPLVITGALPGQEEGNPAFAEKYNLGIVCEDIRKLKDMVSELLDNNAEKLNQIKRSQREFRDPDIAQKIVDFILSIEKREGVQIPEISKKIIRLDRFRSIRASINMRRNSLGFRRNRRAGRR</sequence>
<evidence type="ECO:0000256" key="2">
    <source>
        <dbReference type="ARBA" id="ARBA00022676"/>
    </source>
</evidence>
<comment type="caution">
    <text evidence="6">The sequence shown here is derived from an EMBL/GenBank/DDBJ whole genome shotgun (WGS) entry which is preliminary data.</text>
</comment>
<gene>
    <name evidence="6" type="ORF">CDQ84_01255</name>
</gene>
<dbReference type="Proteomes" id="UP000236151">
    <property type="component" value="Unassembled WGS sequence"/>
</dbReference>
<reference evidence="6 7" key="1">
    <citation type="submission" date="2017-06" db="EMBL/GenBank/DDBJ databases">
        <title>Investigating the central metabolism of Clostridium thermosuccinogenes.</title>
        <authorList>
            <person name="Koendjbiharie J.G."/>
            <person name="van Kranenburg R."/>
        </authorList>
    </citation>
    <scope>NUCLEOTIDE SEQUENCE [LARGE SCALE GENOMIC DNA]</scope>
    <source>
        <strain evidence="6 7">DSM 5806</strain>
    </source>
</reference>
<dbReference type="InterPro" id="IPR050519">
    <property type="entry name" value="Glycosyltransf_28_UgtP"/>
</dbReference>
<proteinExistence type="inferred from homology"/>
<dbReference type="GO" id="GO:0016020">
    <property type="term" value="C:membrane"/>
    <property type="evidence" value="ECO:0007669"/>
    <property type="project" value="GOC"/>
</dbReference>
<protein>
    <submittedName>
        <fullName evidence="6">UDP-N-acetylglucosamine--LPS N-acetylglucosamine transferase</fullName>
    </submittedName>
</protein>
<evidence type="ECO:0000256" key="4">
    <source>
        <dbReference type="SAM" id="Coils"/>
    </source>
</evidence>
<keyword evidence="2" id="KW-0328">Glycosyltransferase</keyword>
<name>A0A2K2F411_9CLOT</name>
<evidence type="ECO:0000313" key="7">
    <source>
        <dbReference type="Proteomes" id="UP000236151"/>
    </source>
</evidence>
<keyword evidence="4" id="KW-0175">Coiled coil</keyword>
<dbReference type="SUPFAM" id="SSF53756">
    <property type="entry name" value="UDP-Glycosyltransferase/glycogen phosphorylase"/>
    <property type="match status" value="1"/>
</dbReference>
<dbReference type="AlphaFoldDB" id="A0A2K2F411"/>
<organism evidence="6 7">
    <name type="scientific">Clostridium thermosuccinogenes</name>
    <dbReference type="NCBI Taxonomy" id="84032"/>
    <lineage>
        <taxon>Bacteria</taxon>
        <taxon>Bacillati</taxon>
        <taxon>Bacillota</taxon>
        <taxon>Clostridia</taxon>
        <taxon>Eubacteriales</taxon>
        <taxon>Clostridiaceae</taxon>
        <taxon>Clostridium</taxon>
    </lineage>
</organism>
<comment type="similarity">
    <text evidence="1">Belongs to the glycosyltransferase 28 family.</text>
</comment>
<dbReference type="Pfam" id="PF13692">
    <property type="entry name" value="Glyco_trans_1_4"/>
    <property type="match status" value="1"/>
</dbReference>
<accession>A0A2K2F411</accession>
<feature type="domain" description="Diacylglycerol glucosyltransferase N-terminal" evidence="5">
    <location>
        <begin position="16"/>
        <end position="178"/>
    </location>
</feature>
<evidence type="ECO:0000259" key="5">
    <source>
        <dbReference type="Pfam" id="PF06925"/>
    </source>
</evidence>
<keyword evidence="7" id="KW-1185">Reference proteome</keyword>
<dbReference type="KEGG" id="cthd:CDO33_04485"/>
<dbReference type="PANTHER" id="PTHR43025">
    <property type="entry name" value="MONOGALACTOSYLDIACYLGLYCEROL SYNTHASE"/>
    <property type="match status" value="1"/>
</dbReference>
<keyword evidence="3 6" id="KW-0808">Transferase</keyword>
<dbReference type="Gene3D" id="3.40.50.2000">
    <property type="entry name" value="Glycogen Phosphorylase B"/>
    <property type="match status" value="1"/>
</dbReference>
<dbReference type="OrthoDB" id="9815663at2"/>
<dbReference type="EMBL" id="NIOJ01000002">
    <property type="protein sequence ID" value="PNU01322.1"/>
    <property type="molecule type" value="Genomic_DNA"/>
</dbReference>
<dbReference type="GO" id="GO:0016758">
    <property type="term" value="F:hexosyltransferase activity"/>
    <property type="evidence" value="ECO:0007669"/>
    <property type="project" value="InterPro"/>
</dbReference>
<dbReference type="PANTHER" id="PTHR43025:SF3">
    <property type="entry name" value="MONOGALACTOSYLDIACYLGLYCEROL SYNTHASE 1, CHLOROPLASTIC"/>
    <property type="match status" value="1"/>
</dbReference>
<dbReference type="RefSeq" id="WP_103079901.1">
    <property type="nucleotide sequence ID" value="NZ_CP021850.1"/>
</dbReference>
<evidence type="ECO:0000313" key="6">
    <source>
        <dbReference type="EMBL" id="PNU01322.1"/>
    </source>
</evidence>
<evidence type="ECO:0000256" key="1">
    <source>
        <dbReference type="ARBA" id="ARBA00006962"/>
    </source>
</evidence>